<proteinExistence type="predicted"/>
<dbReference type="CDD" id="cd17925">
    <property type="entry name" value="DEXDc_ComFA"/>
    <property type="match status" value="1"/>
</dbReference>
<feature type="domain" description="Helicase ATP-binding" evidence="4">
    <location>
        <begin position="111"/>
        <end position="263"/>
    </location>
</feature>
<keyword evidence="1" id="KW-0547">Nucleotide-binding</keyword>
<dbReference type="STRING" id="331679.IV81_GL001358"/>
<dbReference type="InterPro" id="IPR027417">
    <property type="entry name" value="P-loop_NTPase"/>
</dbReference>
<dbReference type="SMART" id="SM00490">
    <property type="entry name" value="HELICc"/>
    <property type="match status" value="1"/>
</dbReference>
<gene>
    <name evidence="6" type="ORF">IV81_GL001358</name>
</gene>
<dbReference type="PROSITE" id="PS51192">
    <property type="entry name" value="HELICASE_ATP_BIND_1"/>
    <property type="match status" value="1"/>
</dbReference>
<dbReference type="InterPro" id="IPR014001">
    <property type="entry name" value="Helicase_ATP-bd"/>
</dbReference>
<evidence type="ECO:0000313" key="7">
    <source>
        <dbReference type="Proteomes" id="UP000051859"/>
    </source>
</evidence>
<dbReference type="GO" id="GO:0003677">
    <property type="term" value="F:DNA binding"/>
    <property type="evidence" value="ECO:0007669"/>
    <property type="project" value="UniProtKB-KW"/>
</dbReference>
<dbReference type="AlphaFoldDB" id="A0A0R2KYE2"/>
<dbReference type="SMART" id="SM00487">
    <property type="entry name" value="DEXDc"/>
    <property type="match status" value="1"/>
</dbReference>
<sequence>MLEKLKEKYYGRLVPIKTSDIAKTHVDYVDTIICKGQKIYCYRCGGKTPLNEGRLPNDQIYCRKCLNLGRISSLIRLGTLPEPNNFSKGKSYLKWQGKLTAAQNKCSRQIIDSINQKTDRLLWAVTGAGKTEMLFPGIDHGLMHGKRICICSPRVDVVLELFPRLQKAFPEQRIMLLHGRAIEPYEYTQFVLCTTHQLLRFYHAFDVLIIDEVDSFPFATNDELHFAVQHAKKIKSSVIYLTATPDGELLKNSRNGKLATSYLTQRFHGHPLPEIQVTTGQNWIKRFNKNQIPHCLQKFIDEQIENQRQFLLFVPQIKELSLVMKVIQKKYPELRILTVHAADQERIEKVQLMREQKLDVLVTTTILERGVTFPGIDVAVLGADDQVFSMAALVQIAGRVGRSPQRPTGTVLFICSMLNRNIKRAQKQIKFMNRKTTL</sequence>
<dbReference type="RefSeq" id="WP_057802189.1">
    <property type="nucleotide sequence ID" value="NZ_JQBX01000005.1"/>
</dbReference>
<dbReference type="Gene3D" id="3.40.50.300">
    <property type="entry name" value="P-loop containing nucleotide triphosphate hydrolases"/>
    <property type="match status" value="2"/>
</dbReference>
<dbReference type="GO" id="GO:0006302">
    <property type="term" value="P:double-strand break repair"/>
    <property type="evidence" value="ECO:0007669"/>
    <property type="project" value="TreeGrafter"/>
</dbReference>
<evidence type="ECO:0000259" key="5">
    <source>
        <dbReference type="PROSITE" id="PS51194"/>
    </source>
</evidence>
<dbReference type="GO" id="GO:0006310">
    <property type="term" value="P:DNA recombination"/>
    <property type="evidence" value="ECO:0007669"/>
    <property type="project" value="TreeGrafter"/>
</dbReference>
<dbReference type="SUPFAM" id="SSF52540">
    <property type="entry name" value="P-loop containing nucleoside triphosphate hydrolases"/>
    <property type="match status" value="1"/>
</dbReference>
<keyword evidence="6" id="KW-0378">Hydrolase</keyword>
<keyword evidence="7" id="KW-1185">Reference proteome</keyword>
<dbReference type="InterPro" id="IPR001650">
    <property type="entry name" value="Helicase_C-like"/>
</dbReference>
<keyword evidence="3" id="KW-0238">DNA-binding</keyword>
<dbReference type="Pfam" id="PF00271">
    <property type="entry name" value="Helicase_C"/>
    <property type="match status" value="1"/>
</dbReference>
<name>A0A0R2KYE2_9LACO</name>
<dbReference type="PANTHER" id="PTHR30580:SF1">
    <property type="entry name" value="COMF OPERON PROTEIN 1"/>
    <property type="match status" value="1"/>
</dbReference>
<dbReference type="Pfam" id="PF04851">
    <property type="entry name" value="ResIII"/>
    <property type="match status" value="1"/>
</dbReference>
<feature type="domain" description="Helicase C-terminal" evidence="5">
    <location>
        <begin position="299"/>
        <end position="438"/>
    </location>
</feature>
<dbReference type="PATRIC" id="fig|331679.3.peg.1390"/>
<evidence type="ECO:0000256" key="1">
    <source>
        <dbReference type="ARBA" id="ARBA00022741"/>
    </source>
</evidence>
<accession>A0A0R2KYE2</accession>
<dbReference type="Proteomes" id="UP000051859">
    <property type="component" value="Unassembled WGS sequence"/>
</dbReference>
<dbReference type="InterPro" id="IPR006935">
    <property type="entry name" value="Helicase/UvrB_N"/>
</dbReference>
<evidence type="ECO:0000256" key="3">
    <source>
        <dbReference type="ARBA" id="ARBA00023125"/>
    </source>
</evidence>
<comment type="caution">
    <text evidence="6">The sequence shown here is derived from an EMBL/GenBank/DDBJ whole genome shotgun (WGS) entry which is preliminary data.</text>
</comment>
<dbReference type="GO" id="GO:0006270">
    <property type="term" value="P:DNA replication initiation"/>
    <property type="evidence" value="ECO:0007669"/>
    <property type="project" value="TreeGrafter"/>
</dbReference>
<dbReference type="EMBL" id="JQBX01000005">
    <property type="protein sequence ID" value="KRN94434.1"/>
    <property type="molecule type" value="Genomic_DNA"/>
</dbReference>
<dbReference type="GO" id="GO:0043138">
    <property type="term" value="F:3'-5' DNA helicase activity"/>
    <property type="evidence" value="ECO:0007669"/>
    <property type="project" value="TreeGrafter"/>
</dbReference>
<organism evidence="6 7">
    <name type="scientific">Pediococcus stilesii</name>
    <dbReference type="NCBI Taxonomy" id="331679"/>
    <lineage>
        <taxon>Bacteria</taxon>
        <taxon>Bacillati</taxon>
        <taxon>Bacillota</taxon>
        <taxon>Bacilli</taxon>
        <taxon>Lactobacillales</taxon>
        <taxon>Lactobacillaceae</taxon>
        <taxon>Pediococcus</taxon>
    </lineage>
</organism>
<dbReference type="PROSITE" id="PS51194">
    <property type="entry name" value="HELICASE_CTER"/>
    <property type="match status" value="1"/>
</dbReference>
<evidence type="ECO:0000256" key="2">
    <source>
        <dbReference type="ARBA" id="ARBA00022840"/>
    </source>
</evidence>
<dbReference type="GO" id="GO:0005524">
    <property type="term" value="F:ATP binding"/>
    <property type="evidence" value="ECO:0007669"/>
    <property type="project" value="UniProtKB-KW"/>
</dbReference>
<dbReference type="GO" id="GO:0016787">
    <property type="term" value="F:hydrolase activity"/>
    <property type="evidence" value="ECO:0007669"/>
    <property type="project" value="InterPro"/>
</dbReference>
<reference evidence="6 7" key="1">
    <citation type="journal article" date="2015" name="Genome Announc.">
        <title>Expanding the biotechnology potential of lactobacilli through comparative genomics of 213 strains and associated genera.</title>
        <authorList>
            <person name="Sun Z."/>
            <person name="Harris H.M."/>
            <person name="McCann A."/>
            <person name="Guo C."/>
            <person name="Argimon S."/>
            <person name="Zhang W."/>
            <person name="Yang X."/>
            <person name="Jeffery I.B."/>
            <person name="Cooney J.C."/>
            <person name="Kagawa T.F."/>
            <person name="Liu W."/>
            <person name="Song Y."/>
            <person name="Salvetti E."/>
            <person name="Wrobel A."/>
            <person name="Rasinkangas P."/>
            <person name="Parkhill J."/>
            <person name="Rea M.C."/>
            <person name="O'Sullivan O."/>
            <person name="Ritari J."/>
            <person name="Douillard F.P."/>
            <person name="Paul Ross R."/>
            <person name="Yang R."/>
            <person name="Briner A.E."/>
            <person name="Felis G.E."/>
            <person name="de Vos W.M."/>
            <person name="Barrangou R."/>
            <person name="Klaenhammer T.R."/>
            <person name="Caufield P.W."/>
            <person name="Cui Y."/>
            <person name="Zhang H."/>
            <person name="O'Toole P.W."/>
        </authorList>
    </citation>
    <scope>NUCLEOTIDE SEQUENCE [LARGE SCALE GENOMIC DNA]</scope>
    <source>
        <strain evidence="6 7">DSM 18001</strain>
    </source>
</reference>
<keyword evidence="6" id="KW-0347">Helicase</keyword>
<protein>
    <submittedName>
        <fullName evidence="6">Superfamily II DNA RNA helicase</fullName>
    </submittedName>
</protein>
<dbReference type="PANTHER" id="PTHR30580">
    <property type="entry name" value="PRIMOSOMAL PROTEIN N"/>
    <property type="match status" value="1"/>
</dbReference>
<evidence type="ECO:0000313" key="6">
    <source>
        <dbReference type="EMBL" id="KRN94434.1"/>
    </source>
</evidence>
<evidence type="ECO:0000259" key="4">
    <source>
        <dbReference type="PROSITE" id="PS51192"/>
    </source>
</evidence>
<keyword evidence="2" id="KW-0067">ATP-binding</keyword>